<organism evidence="1 2">
    <name type="scientific">Moryella indoligenes</name>
    <dbReference type="NCBI Taxonomy" id="371674"/>
    <lineage>
        <taxon>Bacteria</taxon>
        <taxon>Bacillati</taxon>
        <taxon>Bacillota</taxon>
        <taxon>Clostridia</taxon>
        <taxon>Lachnospirales</taxon>
        <taxon>Lachnospiraceae</taxon>
        <taxon>Moryella</taxon>
    </lineage>
</organism>
<gene>
    <name evidence="1" type="ORF">J2S20_002206</name>
</gene>
<proteinExistence type="predicted"/>
<comment type="caution">
    <text evidence="1">The sequence shown here is derived from an EMBL/GenBank/DDBJ whole genome shotgun (WGS) entry which is preliminary data.</text>
</comment>
<dbReference type="EMBL" id="JAUSTO010000021">
    <property type="protein sequence ID" value="MDQ0153486.1"/>
    <property type="molecule type" value="Genomic_DNA"/>
</dbReference>
<evidence type="ECO:0000313" key="1">
    <source>
        <dbReference type="EMBL" id="MDQ0153486.1"/>
    </source>
</evidence>
<evidence type="ECO:0000313" key="2">
    <source>
        <dbReference type="Proteomes" id="UP001241537"/>
    </source>
</evidence>
<reference evidence="1" key="1">
    <citation type="submission" date="2023-07" db="EMBL/GenBank/DDBJ databases">
        <title>Genomic Encyclopedia of Type Strains, Phase IV (KMG-IV): sequencing the most valuable type-strain genomes for metagenomic binning, comparative biology and taxonomic classification.</title>
        <authorList>
            <person name="Goeker M."/>
        </authorList>
    </citation>
    <scope>NUCLEOTIDE SEQUENCE</scope>
    <source>
        <strain evidence="1">DSM 19659</strain>
    </source>
</reference>
<sequence>MIFSELYSAYYNAMAAVLTAAAEHRVTQSELLDIIGRHAFSESGLNALPALREERWQLLHADGTSIIEYSPTMPLTNLQKRWLKAISLDPRFRLFDITLQDFLEVEPLFTPEDVAVFDSYSDGDPYEDETYQEHFRIILNALRLHYPLIVESRSRKNGRTRKTTMMPEYLEYSEKDDKFRLIGKGRRFGEVINLGRIISIRPCAVAFVPSDDVPPKHIRTVTFELTDRRNALERVLLHFAHFEKSAERLEDNKYLVSVKYDADDETELVIRILSFGPMIRVVEPESFVALIKERLMKQKSCGI</sequence>
<accession>A0AAE3VBZ2</accession>
<dbReference type="AlphaFoldDB" id="A0AAE3VBZ2"/>
<protein>
    <recommendedName>
        <fullName evidence="3">WYL domain-containing protein</fullName>
    </recommendedName>
</protein>
<evidence type="ECO:0008006" key="3">
    <source>
        <dbReference type="Google" id="ProtNLM"/>
    </source>
</evidence>
<dbReference type="Proteomes" id="UP001241537">
    <property type="component" value="Unassembled WGS sequence"/>
</dbReference>
<dbReference type="RefSeq" id="WP_106613078.1">
    <property type="nucleotide sequence ID" value="NZ_JAUSTO010000021.1"/>
</dbReference>
<keyword evidence="2" id="KW-1185">Reference proteome</keyword>
<name>A0AAE3VBZ2_9FIRM</name>